<sequence length="293" mass="31262">MTRNHQAEGAADGLIRRKLCFYGAGSMAEAIVRGLISAGLAEPADIVMFNRANAARLNELRDRYGVRIAADDKAREQALREADVIFLCMKPKDAADALRRLSPALRDGQLLISVIAGLSIAAIEQLIGRRLPIARTMPNTSSTIGHGATGISFNDAASDAQRALVLNMFRAIGIARVVDESLINAVTAVSGSGPAYLYYMMEAMIDTAVSLGLAEDTARALTVQTVLGAARMVLETGEEPAELRRKVTSPGGTTQAAIETFERLDFRGAVGQAMRRAAERAGEMGAELERSIT</sequence>
<name>L0EDQ7_THECK</name>
<dbReference type="OrthoDB" id="9805754at2"/>
<dbReference type="InterPro" id="IPR036291">
    <property type="entry name" value="NAD(P)-bd_dom_sf"/>
</dbReference>
<evidence type="ECO:0000313" key="12">
    <source>
        <dbReference type="Proteomes" id="UP000010795"/>
    </source>
</evidence>
<dbReference type="UniPathway" id="UPA00098">
    <property type="reaction ID" value="UER00361"/>
</dbReference>
<dbReference type="Gene3D" id="1.10.3730.10">
    <property type="entry name" value="ProC C-terminal domain-like"/>
    <property type="match status" value="1"/>
</dbReference>
<dbReference type="KEGG" id="tco:Theco_1801"/>
<evidence type="ECO:0000256" key="8">
    <source>
        <dbReference type="RuleBase" id="RU003903"/>
    </source>
</evidence>
<dbReference type="RefSeq" id="WP_015254683.1">
    <property type="nucleotide sequence ID" value="NC_019897.1"/>
</dbReference>
<keyword evidence="4 6" id="KW-0560">Oxidoreductase</keyword>
<evidence type="ECO:0000256" key="1">
    <source>
        <dbReference type="ARBA" id="ARBA00005525"/>
    </source>
</evidence>
<comment type="catalytic activity">
    <reaction evidence="6">
        <text>L-proline + NAD(+) = (S)-1-pyrroline-5-carboxylate + NADH + 2 H(+)</text>
        <dbReference type="Rhea" id="RHEA:14105"/>
        <dbReference type="ChEBI" id="CHEBI:15378"/>
        <dbReference type="ChEBI" id="CHEBI:17388"/>
        <dbReference type="ChEBI" id="CHEBI:57540"/>
        <dbReference type="ChEBI" id="CHEBI:57945"/>
        <dbReference type="ChEBI" id="CHEBI:60039"/>
        <dbReference type="EC" id="1.5.1.2"/>
    </reaction>
</comment>
<evidence type="ECO:0000256" key="3">
    <source>
        <dbReference type="ARBA" id="ARBA00022857"/>
    </source>
</evidence>
<keyword evidence="6 8" id="KW-0028">Amino-acid biosynthesis</keyword>
<evidence type="ECO:0000256" key="6">
    <source>
        <dbReference type="HAMAP-Rule" id="MF_01925"/>
    </source>
</evidence>
<dbReference type="Proteomes" id="UP000010795">
    <property type="component" value="Chromosome"/>
</dbReference>
<dbReference type="HAMAP" id="MF_01925">
    <property type="entry name" value="P5C_reductase"/>
    <property type="match status" value="1"/>
</dbReference>
<evidence type="ECO:0000259" key="9">
    <source>
        <dbReference type="Pfam" id="PF03807"/>
    </source>
</evidence>
<dbReference type="SUPFAM" id="SSF48179">
    <property type="entry name" value="6-phosphogluconate dehydrogenase C-terminal domain-like"/>
    <property type="match status" value="1"/>
</dbReference>
<gene>
    <name evidence="6" type="primary">proC</name>
    <name evidence="11" type="ordered locus">Theco_1801</name>
</gene>
<evidence type="ECO:0000256" key="4">
    <source>
        <dbReference type="ARBA" id="ARBA00023002"/>
    </source>
</evidence>
<comment type="similarity">
    <text evidence="1 6 8">Belongs to the pyrroline-5-carboxylate reductase family.</text>
</comment>
<dbReference type="EC" id="1.5.1.2" evidence="6 7"/>
<dbReference type="InterPro" id="IPR008927">
    <property type="entry name" value="6-PGluconate_DH-like_C_sf"/>
</dbReference>
<evidence type="ECO:0000256" key="5">
    <source>
        <dbReference type="ARBA" id="ARBA00058118"/>
    </source>
</evidence>
<dbReference type="Pfam" id="PF14748">
    <property type="entry name" value="P5CR_dimer"/>
    <property type="match status" value="1"/>
</dbReference>
<evidence type="ECO:0000256" key="7">
    <source>
        <dbReference type="NCBIfam" id="TIGR00112"/>
    </source>
</evidence>
<dbReference type="PANTHER" id="PTHR11645">
    <property type="entry name" value="PYRROLINE-5-CARBOXYLATE REDUCTASE"/>
    <property type="match status" value="1"/>
</dbReference>
<dbReference type="PROSITE" id="PS00521">
    <property type="entry name" value="P5CR"/>
    <property type="match status" value="1"/>
</dbReference>
<feature type="domain" description="Pyrroline-5-carboxylate reductase dimerisation" evidence="10">
    <location>
        <begin position="180"/>
        <end position="284"/>
    </location>
</feature>
<dbReference type="eggNOG" id="COG0345">
    <property type="taxonomic scope" value="Bacteria"/>
</dbReference>
<dbReference type="PIRSF" id="PIRSF000193">
    <property type="entry name" value="Pyrrol-5-carb_rd"/>
    <property type="match status" value="1"/>
</dbReference>
<comment type="function">
    <text evidence="5 6">Catalyzes the reduction of 1-pyrroline-5-carboxylate (PCA) to L-proline.</text>
</comment>
<evidence type="ECO:0000313" key="11">
    <source>
        <dbReference type="EMBL" id="AGA57932.1"/>
    </source>
</evidence>
<comment type="pathway">
    <text evidence="6 8">Amino-acid biosynthesis; L-proline biosynthesis; L-proline from L-glutamate 5-semialdehyde: step 1/1.</text>
</comment>
<dbReference type="HOGENOM" id="CLU_042344_0_1_9"/>
<dbReference type="GO" id="GO:0004735">
    <property type="term" value="F:pyrroline-5-carboxylate reductase activity"/>
    <property type="evidence" value="ECO:0007669"/>
    <property type="project" value="UniProtKB-UniRule"/>
</dbReference>
<dbReference type="InterPro" id="IPR053790">
    <property type="entry name" value="P5CR-like_CS"/>
</dbReference>
<evidence type="ECO:0000256" key="2">
    <source>
        <dbReference type="ARBA" id="ARBA00022650"/>
    </source>
</evidence>
<keyword evidence="2 6" id="KW-0641">Proline biosynthesis</keyword>
<dbReference type="InterPro" id="IPR028939">
    <property type="entry name" value="P5C_Rdtase_cat_N"/>
</dbReference>
<protein>
    <recommendedName>
        <fullName evidence="6 7">Pyrroline-5-carboxylate reductase</fullName>
        <shortName evidence="6">P5C reductase</shortName>
        <shortName evidence="6">P5CR</shortName>
        <ecNumber evidence="6 7">1.5.1.2</ecNumber>
    </recommendedName>
    <alternativeName>
        <fullName evidence="6">PCA reductase</fullName>
    </alternativeName>
</protein>
<dbReference type="NCBIfam" id="TIGR00112">
    <property type="entry name" value="proC"/>
    <property type="match status" value="1"/>
</dbReference>
<dbReference type="GO" id="GO:0005737">
    <property type="term" value="C:cytoplasm"/>
    <property type="evidence" value="ECO:0007669"/>
    <property type="project" value="UniProtKB-SubCell"/>
</dbReference>
<dbReference type="Pfam" id="PF03807">
    <property type="entry name" value="F420_oxidored"/>
    <property type="match status" value="1"/>
</dbReference>
<feature type="domain" description="Pyrroline-5-carboxylate reductase catalytic N-terminal" evidence="9">
    <location>
        <begin position="18"/>
        <end position="117"/>
    </location>
</feature>
<dbReference type="Gene3D" id="3.40.50.720">
    <property type="entry name" value="NAD(P)-binding Rossmann-like Domain"/>
    <property type="match status" value="1"/>
</dbReference>
<dbReference type="PANTHER" id="PTHR11645:SF49">
    <property type="entry name" value="PYRROLINE-5-CARBOXYLATE REDUCTASE 1"/>
    <property type="match status" value="1"/>
</dbReference>
<dbReference type="SUPFAM" id="SSF51735">
    <property type="entry name" value="NAD(P)-binding Rossmann-fold domains"/>
    <property type="match status" value="1"/>
</dbReference>
<proteinExistence type="inferred from homology"/>
<dbReference type="AlphaFoldDB" id="L0EDQ7"/>
<dbReference type="InterPro" id="IPR029036">
    <property type="entry name" value="P5CR_dimer"/>
</dbReference>
<dbReference type="InterPro" id="IPR000304">
    <property type="entry name" value="Pyrroline-COOH_reductase"/>
</dbReference>
<accession>L0EDQ7</accession>
<evidence type="ECO:0000259" key="10">
    <source>
        <dbReference type="Pfam" id="PF14748"/>
    </source>
</evidence>
<comment type="subcellular location">
    <subcellularLocation>
        <location evidence="6">Cytoplasm</location>
    </subcellularLocation>
</comment>
<dbReference type="FunFam" id="1.10.3730.10:FF:000001">
    <property type="entry name" value="Pyrroline-5-carboxylate reductase"/>
    <property type="match status" value="1"/>
</dbReference>
<keyword evidence="6" id="KW-0963">Cytoplasm</keyword>
<reference evidence="12" key="1">
    <citation type="submission" date="2012-01" db="EMBL/GenBank/DDBJ databases">
        <title>Complete sequence of chromosome of Thermobacillus composti KWC4.</title>
        <authorList>
            <person name="Lucas S."/>
            <person name="Han J."/>
            <person name="Lapidus A."/>
            <person name="Cheng J.-F."/>
            <person name="Goodwin L."/>
            <person name="Pitluck S."/>
            <person name="Peters L."/>
            <person name="Ovchinnikova G."/>
            <person name="Teshima H."/>
            <person name="Detter J.C."/>
            <person name="Han C."/>
            <person name="Tapia R."/>
            <person name="Land M."/>
            <person name="Hauser L."/>
            <person name="Kyrpides N."/>
            <person name="Ivanova N."/>
            <person name="Pagani I."/>
            <person name="Anderson I."/>
            <person name="Woyke T."/>
        </authorList>
    </citation>
    <scope>NUCLEOTIDE SEQUENCE [LARGE SCALE GENOMIC DNA]</scope>
    <source>
        <strain evidence="12">DSM 18247 / JCM 13945 / KWC4</strain>
    </source>
</reference>
<dbReference type="STRING" id="717605.Theco_1801"/>
<dbReference type="EMBL" id="CP003255">
    <property type="protein sequence ID" value="AGA57932.1"/>
    <property type="molecule type" value="Genomic_DNA"/>
</dbReference>
<organism evidence="11 12">
    <name type="scientific">Thermobacillus composti (strain DSM 18247 / JCM 13945 / KWC4)</name>
    <dbReference type="NCBI Taxonomy" id="717605"/>
    <lineage>
        <taxon>Bacteria</taxon>
        <taxon>Bacillati</taxon>
        <taxon>Bacillota</taxon>
        <taxon>Bacilli</taxon>
        <taxon>Bacillales</taxon>
        <taxon>Paenibacillaceae</taxon>
        <taxon>Thermobacillus</taxon>
    </lineage>
</organism>
<keyword evidence="12" id="KW-1185">Reference proteome</keyword>
<comment type="catalytic activity">
    <reaction evidence="6 8">
        <text>L-proline + NADP(+) = (S)-1-pyrroline-5-carboxylate + NADPH + 2 H(+)</text>
        <dbReference type="Rhea" id="RHEA:14109"/>
        <dbReference type="ChEBI" id="CHEBI:15378"/>
        <dbReference type="ChEBI" id="CHEBI:17388"/>
        <dbReference type="ChEBI" id="CHEBI:57783"/>
        <dbReference type="ChEBI" id="CHEBI:58349"/>
        <dbReference type="ChEBI" id="CHEBI:60039"/>
        <dbReference type="EC" id="1.5.1.2"/>
    </reaction>
</comment>
<dbReference type="GO" id="GO:0055129">
    <property type="term" value="P:L-proline biosynthetic process"/>
    <property type="evidence" value="ECO:0007669"/>
    <property type="project" value="UniProtKB-UniRule"/>
</dbReference>
<keyword evidence="3 6" id="KW-0521">NADP</keyword>